<dbReference type="PROSITE" id="PS00218">
    <property type="entry name" value="AMINO_ACID_PERMEASE_1"/>
    <property type="match status" value="1"/>
</dbReference>
<evidence type="ECO:0000256" key="7">
    <source>
        <dbReference type="SAM" id="MobiDB-lite"/>
    </source>
</evidence>
<accession>A0A9W4MQG8</accession>
<reference evidence="10" key="1">
    <citation type="submission" date="2021-07" db="EMBL/GenBank/DDBJ databases">
        <authorList>
            <person name="Branca A.L. A."/>
        </authorList>
    </citation>
    <scope>NUCLEOTIDE SEQUENCE</scope>
</reference>
<feature type="transmembrane region" description="Helical" evidence="8">
    <location>
        <begin position="100"/>
        <end position="123"/>
    </location>
</feature>
<feature type="transmembrane region" description="Helical" evidence="8">
    <location>
        <begin position="442"/>
        <end position="462"/>
    </location>
</feature>
<dbReference type="Pfam" id="PF00324">
    <property type="entry name" value="AA_permease"/>
    <property type="match status" value="1"/>
</dbReference>
<feature type="transmembrane region" description="Helical" evidence="8">
    <location>
        <begin position="474"/>
        <end position="492"/>
    </location>
</feature>
<feature type="transmembrane region" description="Helical" evidence="8">
    <location>
        <begin position="370"/>
        <end position="387"/>
    </location>
</feature>
<evidence type="ECO:0000256" key="2">
    <source>
        <dbReference type="ARBA" id="ARBA00022448"/>
    </source>
</evidence>
<feature type="domain" description="Amino acid permease/ SLC12A" evidence="9">
    <location>
        <begin position="37"/>
        <end position="493"/>
    </location>
</feature>
<evidence type="ECO:0000313" key="10">
    <source>
        <dbReference type="EMBL" id="CAG8081474.1"/>
    </source>
</evidence>
<dbReference type="Proteomes" id="UP001153618">
    <property type="component" value="Unassembled WGS sequence"/>
</dbReference>
<feature type="transmembrane region" description="Helical" evidence="8">
    <location>
        <begin position="27"/>
        <end position="52"/>
    </location>
</feature>
<dbReference type="InterPro" id="IPR050524">
    <property type="entry name" value="APC_YAT"/>
</dbReference>
<dbReference type="InterPro" id="IPR004841">
    <property type="entry name" value="AA-permease/SLC12A_dom"/>
</dbReference>
<evidence type="ECO:0000256" key="4">
    <source>
        <dbReference type="ARBA" id="ARBA00022970"/>
    </source>
</evidence>
<dbReference type="OrthoDB" id="4448636at2759"/>
<feature type="transmembrane region" description="Helical" evidence="8">
    <location>
        <begin position="64"/>
        <end position="88"/>
    </location>
</feature>
<dbReference type="Gene3D" id="1.20.1740.10">
    <property type="entry name" value="Amino acid/polyamine transporter I"/>
    <property type="match status" value="1"/>
</dbReference>
<dbReference type="EMBL" id="CAJVOS010000020">
    <property type="protein sequence ID" value="CAG8081474.1"/>
    <property type="molecule type" value="Genomic_DNA"/>
</dbReference>
<proteinExistence type="predicted"/>
<feature type="transmembrane region" description="Helical" evidence="8">
    <location>
        <begin position="143"/>
        <end position="161"/>
    </location>
</feature>
<feature type="transmembrane region" description="Helical" evidence="8">
    <location>
        <begin position="399"/>
        <end position="422"/>
    </location>
</feature>
<feature type="compositionally biased region" description="Basic and acidic residues" evidence="7">
    <location>
        <begin position="517"/>
        <end position="526"/>
    </location>
</feature>
<evidence type="ECO:0000259" key="9">
    <source>
        <dbReference type="Pfam" id="PF00324"/>
    </source>
</evidence>
<dbReference type="GO" id="GO:0016020">
    <property type="term" value="C:membrane"/>
    <property type="evidence" value="ECO:0007669"/>
    <property type="project" value="UniProtKB-SubCell"/>
</dbReference>
<protein>
    <recommendedName>
        <fullName evidence="9">Amino acid permease/ SLC12A domain-containing protein</fullName>
    </recommendedName>
</protein>
<evidence type="ECO:0000256" key="6">
    <source>
        <dbReference type="ARBA" id="ARBA00023136"/>
    </source>
</evidence>
<dbReference type="InterPro" id="IPR004840">
    <property type="entry name" value="Amino_acid_permease_CS"/>
</dbReference>
<keyword evidence="5 8" id="KW-1133">Transmembrane helix</keyword>
<evidence type="ECO:0000256" key="8">
    <source>
        <dbReference type="SAM" id="Phobius"/>
    </source>
</evidence>
<feature type="transmembrane region" description="Helical" evidence="8">
    <location>
        <begin position="215"/>
        <end position="232"/>
    </location>
</feature>
<keyword evidence="3 8" id="KW-0812">Transmembrane</keyword>
<evidence type="ECO:0000256" key="3">
    <source>
        <dbReference type="ARBA" id="ARBA00022692"/>
    </source>
</evidence>
<dbReference type="GO" id="GO:0015171">
    <property type="term" value="F:amino acid transmembrane transporter activity"/>
    <property type="evidence" value="ECO:0007669"/>
    <property type="project" value="TreeGrafter"/>
</dbReference>
<keyword evidence="2" id="KW-0813">Transport</keyword>
<dbReference type="PANTHER" id="PTHR43341">
    <property type="entry name" value="AMINO ACID PERMEASE"/>
    <property type="match status" value="1"/>
</dbReference>
<organism evidence="10 11">
    <name type="scientific">Penicillium olsonii</name>
    <dbReference type="NCBI Taxonomy" id="99116"/>
    <lineage>
        <taxon>Eukaryota</taxon>
        <taxon>Fungi</taxon>
        <taxon>Dikarya</taxon>
        <taxon>Ascomycota</taxon>
        <taxon>Pezizomycotina</taxon>
        <taxon>Eurotiomycetes</taxon>
        <taxon>Eurotiomycetidae</taxon>
        <taxon>Eurotiales</taxon>
        <taxon>Aspergillaceae</taxon>
        <taxon>Penicillium</taxon>
    </lineage>
</organism>
<feature type="region of interest" description="Disordered" evidence="7">
    <location>
        <begin position="517"/>
        <end position="539"/>
    </location>
</feature>
<evidence type="ECO:0000256" key="5">
    <source>
        <dbReference type="ARBA" id="ARBA00022989"/>
    </source>
</evidence>
<keyword evidence="4" id="KW-0029">Amino-acid transport</keyword>
<keyword evidence="11" id="KW-1185">Reference proteome</keyword>
<dbReference type="AlphaFoldDB" id="A0A9W4MQG8"/>
<evidence type="ECO:0000256" key="1">
    <source>
        <dbReference type="ARBA" id="ARBA00004141"/>
    </source>
</evidence>
<sequence>MSEGNIAGPLDNSESCHIPFFLRSLPLIIYIHCYPTMAIGPTLGTGLFIGAGQALAVGGPGSLLLSYIILSLLTYAMTASVAEVSAHMPSHHGTLVTNGYLYLSSSVAFASTYLRWYTLALFVPYETTTAMVNLGLWKPGGAVGSRLAIITAIIIGSNFLPDKTFKASERLFTWIKIGTMVTLFVLTIALGLGGVDGHTPWGFKYWKTPGAMNVYLVRGIWGRVLAFFQCLLDGSIAFTFAPELIGHHAELSPVLGGTAILSAEIPGKVTADVLQTVVPYIMSSVAMGVMAPFNETRLTNNGTGSGFSPYLIGLKDAQVGLIPTIATVAILLSSVASGRSFLYLSSNTLCAMSEFGHAPPIFSSRNRWDVPYVAVATSSLFSVLGFISVKHSSSITNNYLLRLVSSAGFISSLVSCAVYRHFRGRLKANRITCRHTFSVQPFGTYFGMFISALLLLGGGLWGAPKGKANGPRSMRFLTSYINIGLFALLFLLHRFRDIVPIVEVERPIELDRRRWADRDEATESRPSKSQSRRRTKLDAIPENVGAFELTLGQTFEGA</sequence>
<name>A0A9W4MQG8_PENOL</name>
<comment type="subcellular location">
    <subcellularLocation>
        <location evidence="1">Membrane</location>
        <topology evidence="1">Multi-pass membrane protein</topology>
    </subcellularLocation>
</comment>
<comment type="caution">
    <text evidence="10">The sequence shown here is derived from an EMBL/GenBank/DDBJ whole genome shotgun (WGS) entry which is preliminary data.</text>
</comment>
<keyword evidence="6 8" id="KW-0472">Membrane</keyword>
<dbReference type="PANTHER" id="PTHR43341:SF34">
    <property type="entry name" value="TRANSPORTER, PUTATIVE (EUROFUNG)-RELATED"/>
    <property type="match status" value="1"/>
</dbReference>
<evidence type="ECO:0000313" key="11">
    <source>
        <dbReference type="Proteomes" id="UP001153618"/>
    </source>
</evidence>
<feature type="transmembrane region" description="Helical" evidence="8">
    <location>
        <begin position="173"/>
        <end position="195"/>
    </location>
</feature>
<gene>
    <name evidence="10" type="ORF">POLS_LOCUS4127</name>
</gene>